<protein>
    <submittedName>
        <fullName evidence="1">Uncharacterized protein</fullName>
    </submittedName>
</protein>
<name>A0A1G8UU98_9ACTN</name>
<sequence length="35" mass="3780">MNGSIAAAVRGEFGEVRFTGRPRGSQLFINPLMSI</sequence>
<dbReference type="AlphaFoldDB" id="A0A1G8UU98"/>
<keyword evidence="2" id="KW-1185">Reference proteome</keyword>
<reference evidence="1 2" key="1">
    <citation type="submission" date="2016-10" db="EMBL/GenBank/DDBJ databases">
        <authorList>
            <person name="de Groot N.N."/>
        </authorList>
    </citation>
    <scope>NUCLEOTIDE SEQUENCE [LARGE SCALE GENOMIC DNA]</scope>
    <source>
        <strain evidence="1 2">CGMCC 4.6533</strain>
    </source>
</reference>
<gene>
    <name evidence="1" type="ORF">SAMN05421869_111100</name>
</gene>
<proteinExistence type="predicted"/>
<accession>A0A1G8UU98</accession>
<organism evidence="1 2">
    <name type="scientific">Nonomuraea jiangxiensis</name>
    <dbReference type="NCBI Taxonomy" id="633440"/>
    <lineage>
        <taxon>Bacteria</taxon>
        <taxon>Bacillati</taxon>
        <taxon>Actinomycetota</taxon>
        <taxon>Actinomycetes</taxon>
        <taxon>Streptosporangiales</taxon>
        <taxon>Streptosporangiaceae</taxon>
        <taxon>Nonomuraea</taxon>
    </lineage>
</organism>
<evidence type="ECO:0000313" key="1">
    <source>
        <dbReference type="EMBL" id="SDJ57373.1"/>
    </source>
</evidence>
<evidence type="ECO:0000313" key="2">
    <source>
        <dbReference type="Proteomes" id="UP000199202"/>
    </source>
</evidence>
<dbReference type="EMBL" id="FNDJ01000011">
    <property type="protein sequence ID" value="SDJ57373.1"/>
    <property type="molecule type" value="Genomic_DNA"/>
</dbReference>
<dbReference type="Proteomes" id="UP000199202">
    <property type="component" value="Unassembled WGS sequence"/>
</dbReference>
<dbReference type="STRING" id="633440.SAMN05421869_111100"/>